<protein>
    <submittedName>
        <fullName evidence="1">Uncharacterized protein</fullName>
    </submittedName>
</protein>
<name>A0A2N5V6S6_9BASI</name>
<proteinExistence type="predicted"/>
<dbReference type="AlphaFoldDB" id="A0A2N5V6S6"/>
<dbReference type="Proteomes" id="UP000235392">
    <property type="component" value="Unassembled WGS sequence"/>
</dbReference>
<organism evidence="1 4">
    <name type="scientific">Puccinia coronata f. sp. avenae</name>
    <dbReference type="NCBI Taxonomy" id="200324"/>
    <lineage>
        <taxon>Eukaryota</taxon>
        <taxon>Fungi</taxon>
        <taxon>Dikarya</taxon>
        <taxon>Basidiomycota</taxon>
        <taxon>Pucciniomycotina</taxon>
        <taxon>Pucciniomycetes</taxon>
        <taxon>Pucciniales</taxon>
        <taxon>Pucciniaceae</taxon>
        <taxon>Puccinia</taxon>
    </lineage>
</organism>
<dbReference type="EMBL" id="PGCI01000046">
    <property type="protein sequence ID" value="PLW45682.1"/>
    <property type="molecule type" value="Genomic_DNA"/>
</dbReference>
<accession>A0A2N5V6S6</accession>
<gene>
    <name evidence="2" type="ORF">PCANC_08782</name>
    <name evidence="1" type="ORF">PCASD_07045</name>
</gene>
<dbReference type="EMBL" id="PGCJ01000121">
    <property type="protein sequence ID" value="PLW46216.1"/>
    <property type="molecule type" value="Genomic_DNA"/>
</dbReference>
<evidence type="ECO:0000313" key="4">
    <source>
        <dbReference type="Proteomes" id="UP000235392"/>
    </source>
</evidence>
<evidence type="ECO:0000313" key="3">
    <source>
        <dbReference type="Proteomes" id="UP000235388"/>
    </source>
</evidence>
<evidence type="ECO:0000313" key="1">
    <source>
        <dbReference type="EMBL" id="PLW45682.1"/>
    </source>
</evidence>
<sequence length="124" mass="13311">MQLLNFPSAPVELSVRTTCRPIRSELTLEWQIADAEVVEPPFRSPRHRIVGPSTVQHAKPGDKYHDWQARDANSAVGVLPSSCCLAGHLTLPRGGFDVALLAVPTGGSTICLGTASRRSPLSDV</sequence>
<evidence type="ECO:0000313" key="2">
    <source>
        <dbReference type="EMBL" id="PLW46216.1"/>
    </source>
</evidence>
<comment type="caution">
    <text evidence="1">The sequence shown here is derived from an EMBL/GenBank/DDBJ whole genome shotgun (WGS) entry which is preliminary data.</text>
</comment>
<dbReference type="Proteomes" id="UP000235388">
    <property type="component" value="Unassembled WGS sequence"/>
</dbReference>
<keyword evidence="3" id="KW-1185">Reference proteome</keyword>
<reference evidence="3 4" key="1">
    <citation type="submission" date="2017-11" db="EMBL/GenBank/DDBJ databases">
        <title>De novo assembly and phasing of dikaryotic genomes from two isolates of Puccinia coronata f. sp. avenae, the causal agent of oat crown rust.</title>
        <authorList>
            <person name="Miller M.E."/>
            <person name="Zhang Y."/>
            <person name="Omidvar V."/>
            <person name="Sperschneider J."/>
            <person name="Schwessinger B."/>
            <person name="Raley C."/>
            <person name="Palmer J.M."/>
            <person name="Garnica D."/>
            <person name="Upadhyaya N."/>
            <person name="Rathjen J."/>
            <person name="Taylor J.M."/>
            <person name="Park R.F."/>
            <person name="Dodds P.N."/>
            <person name="Hirsch C.D."/>
            <person name="Kianian S.F."/>
            <person name="Figueroa M."/>
        </authorList>
    </citation>
    <scope>NUCLEOTIDE SEQUENCE [LARGE SCALE GENOMIC DNA]</scope>
    <source>
        <strain evidence="2">12NC29</strain>
        <strain evidence="1">12SD80</strain>
    </source>
</reference>